<accession>A0A1M7QW56</accession>
<evidence type="ECO:0000313" key="1">
    <source>
        <dbReference type="EMBL" id="SHN35870.1"/>
    </source>
</evidence>
<reference evidence="1 2" key="1">
    <citation type="submission" date="2016-11" db="EMBL/GenBank/DDBJ databases">
        <authorList>
            <person name="Jaros S."/>
            <person name="Januszkiewicz K."/>
            <person name="Wedrychowicz H."/>
        </authorList>
    </citation>
    <scope>NUCLEOTIDE SEQUENCE [LARGE SCALE GENOMIC DNA]</scope>
    <source>
        <strain evidence="1 2">DSM 46144</strain>
    </source>
</reference>
<dbReference type="AlphaFoldDB" id="A0A1M7QW56"/>
<name>A0A1M7QW56_9ACTN</name>
<dbReference type="STRING" id="134849.SAMN05443668_105449"/>
<proteinExistence type="predicted"/>
<dbReference type="Proteomes" id="UP000184440">
    <property type="component" value="Unassembled WGS sequence"/>
</dbReference>
<evidence type="ECO:0000313" key="2">
    <source>
        <dbReference type="Proteomes" id="UP000184440"/>
    </source>
</evidence>
<dbReference type="EMBL" id="FRCS01000005">
    <property type="protein sequence ID" value="SHN35870.1"/>
    <property type="molecule type" value="Genomic_DNA"/>
</dbReference>
<keyword evidence="2" id="KW-1185">Reference proteome</keyword>
<protein>
    <submittedName>
        <fullName evidence="1">Uncharacterized protein</fullName>
    </submittedName>
</protein>
<gene>
    <name evidence="1" type="ORF">SAMN05443668_105449</name>
</gene>
<organism evidence="1 2">
    <name type="scientific">Cryptosporangium aurantiacum</name>
    <dbReference type="NCBI Taxonomy" id="134849"/>
    <lineage>
        <taxon>Bacteria</taxon>
        <taxon>Bacillati</taxon>
        <taxon>Actinomycetota</taxon>
        <taxon>Actinomycetes</taxon>
        <taxon>Cryptosporangiales</taxon>
        <taxon>Cryptosporangiaceae</taxon>
        <taxon>Cryptosporangium</taxon>
    </lineage>
</organism>
<sequence length="60" mass="6623">MGLALGLTECQQLLGFALALDHRVCQFVHEGVLFPATASRSVKHRWIATVCTPRRGRTTT</sequence>